<dbReference type="GeneID" id="40321771"/>
<dbReference type="Pfam" id="PF07344">
    <property type="entry name" value="Amastin"/>
    <property type="match status" value="1"/>
</dbReference>
<organism evidence="2 3">
    <name type="scientific">Trypanosoma conorhini</name>
    <dbReference type="NCBI Taxonomy" id="83891"/>
    <lineage>
        <taxon>Eukaryota</taxon>
        <taxon>Discoba</taxon>
        <taxon>Euglenozoa</taxon>
        <taxon>Kinetoplastea</taxon>
        <taxon>Metakinetoplastina</taxon>
        <taxon>Trypanosomatida</taxon>
        <taxon>Trypanosomatidae</taxon>
        <taxon>Trypanosoma</taxon>
    </lineage>
</organism>
<reference evidence="2 3" key="1">
    <citation type="journal article" date="2018" name="BMC Genomics">
        <title>Genomic comparison of Trypanosoma conorhini and Trypanosoma rangeli to Trypanosoma cruzi strains of high and low virulence.</title>
        <authorList>
            <person name="Bradwell K.R."/>
            <person name="Koparde V.N."/>
            <person name="Matveyev A.V."/>
            <person name="Serrano M.G."/>
            <person name="Alves J.M."/>
            <person name="Parikh H."/>
            <person name="Huang B."/>
            <person name="Lee V."/>
            <person name="Espinosa-Alvarez O."/>
            <person name="Ortiz P.A."/>
            <person name="Costa-Martins A.G."/>
            <person name="Teixeira M.M."/>
            <person name="Buck G.A."/>
        </authorList>
    </citation>
    <scope>NUCLEOTIDE SEQUENCE [LARGE SCALE GENOMIC DNA]</scope>
    <source>
        <strain evidence="2 3">025E</strain>
    </source>
</reference>
<keyword evidence="1" id="KW-0472">Membrane</keyword>
<feature type="transmembrane region" description="Helical" evidence="1">
    <location>
        <begin position="16"/>
        <end position="35"/>
    </location>
</feature>
<feature type="transmembrane region" description="Helical" evidence="1">
    <location>
        <begin position="96"/>
        <end position="116"/>
    </location>
</feature>
<dbReference type="PANTHER" id="PTHR40741">
    <property type="entry name" value="AMASTIN-RELATED"/>
    <property type="match status" value="1"/>
</dbReference>
<feature type="transmembrane region" description="Helical" evidence="1">
    <location>
        <begin position="122"/>
        <end position="149"/>
    </location>
</feature>
<feature type="transmembrane region" description="Helical" evidence="1">
    <location>
        <begin position="170"/>
        <end position="192"/>
    </location>
</feature>
<proteinExistence type="predicted"/>
<accession>A0A422NDI6</accession>
<keyword evidence="1" id="KW-0812">Transmembrane</keyword>
<gene>
    <name evidence="2" type="ORF">Tco025E_08160</name>
</gene>
<dbReference type="RefSeq" id="XP_029224870.1">
    <property type="nucleotide sequence ID" value="XM_029375015.1"/>
</dbReference>
<evidence type="ECO:0000313" key="2">
    <source>
        <dbReference type="EMBL" id="RNF03564.1"/>
    </source>
</evidence>
<keyword evidence="1" id="KW-1133">Transmembrane helix</keyword>
<dbReference type="PANTHER" id="PTHR40741:SF2">
    <property type="entry name" value="AMASTIN"/>
    <property type="match status" value="1"/>
</dbReference>
<sequence length="193" mass="21506">MTSCCVSRTLLESFRLFFAFAALALAVVPLFIPVFTAPDDLTGVNASSNSTKGKITLWEERFWVPGVDHEELVKVELVDYFTCNNGRRRIQITEGIAIVACVVTGLNFVMCIFSFFAGRLLYFALAIYFPLAVGASATVFALLLEWFYGGWCESQPPLSERSGVHWKYDVGWFLLVVSTGFSLLGLISTFIIR</sequence>
<evidence type="ECO:0000256" key="1">
    <source>
        <dbReference type="SAM" id="Phobius"/>
    </source>
</evidence>
<dbReference type="EMBL" id="MKKU01000716">
    <property type="protein sequence ID" value="RNF03564.1"/>
    <property type="molecule type" value="Genomic_DNA"/>
</dbReference>
<evidence type="ECO:0000313" key="3">
    <source>
        <dbReference type="Proteomes" id="UP000284403"/>
    </source>
</evidence>
<dbReference type="OrthoDB" id="273009at2759"/>
<protein>
    <recommendedName>
        <fullName evidence="4">Amastin</fullName>
    </recommendedName>
</protein>
<comment type="caution">
    <text evidence="2">The sequence shown here is derived from an EMBL/GenBank/DDBJ whole genome shotgun (WGS) entry which is preliminary data.</text>
</comment>
<dbReference type="InterPro" id="IPR009944">
    <property type="entry name" value="Amastin"/>
</dbReference>
<name>A0A422NDI6_9TRYP</name>
<dbReference type="AlphaFoldDB" id="A0A422NDI6"/>
<keyword evidence="3" id="KW-1185">Reference proteome</keyword>
<dbReference type="Proteomes" id="UP000284403">
    <property type="component" value="Unassembled WGS sequence"/>
</dbReference>
<evidence type="ECO:0008006" key="4">
    <source>
        <dbReference type="Google" id="ProtNLM"/>
    </source>
</evidence>